<organism evidence="1 2">
    <name type="scientific">Lysinibacillus louembei</name>
    <dbReference type="NCBI Taxonomy" id="1470088"/>
    <lineage>
        <taxon>Bacteria</taxon>
        <taxon>Bacillati</taxon>
        <taxon>Bacillota</taxon>
        <taxon>Bacilli</taxon>
        <taxon>Bacillales</taxon>
        <taxon>Bacillaceae</taxon>
        <taxon>Lysinibacillus</taxon>
    </lineage>
</organism>
<name>A0ABZ0RS88_9BACI</name>
<keyword evidence="2" id="KW-1185">Reference proteome</keyword>
<reference evidence="1 2" key="1">
    <citation type="submission" date="2023-09" db="EMBL/GenBank/DDBJ databases">
        <authorList>
            <person name="Page C.A."/>
            <person name="Perez-Diaz I.M."/>
        </authorList>
    </citation>
    <scope>NUCLEOTIDE SEQUENCE [LARGE SCALE GENOMIC DNA]</scope>
    <source>
        <strain evidence="1 2">Ll15</strain>
    </source>
</reference>
<gene>
    <name evidence="1" type="ORF">R6U77_10490</name>
</gene>
<dbReference type="RefSeq" id="WP_293928827.1">
    <property type="nucleotide sequence ID" value="NZ_CP137624.1"/>
</dbReference>
<proteinExistence type="predicted"/>
<dbReference type="Proteomes" id="UP001322664">
    <property type="component" value="Chromosome"/>
</dbReference>
<sequence length="40" mass="4553">MDMTKIEKGKPVILLDEEGQPLTVIGFSPHCPFISHFFHL</sequence>
<protein>
    <submittedName>
        <fullName evidence="1">Uncharacterized protein</fullName>
    </submittedName>
</protein>
<accession>A0ABZ0RS88</accession>
<evidence type="ECO:0000313" key="2">
    <source>
        <dbReference type="Proteomes" id="UP001322664"/>
    </source>
</evidence>
<dbReference type="EMBL" id="CP137624">
    <property type="protein sequence ID" value="WPK10360.1"/>
    <property type="molecule type" value="Genomic_DNA"/>
</dbReference>
<evidence type="ECO:0000313" key="1">
    <source>
        <dbReference type="EMBL" id="WPK10360.1"/>
    </source>
</evidence>